<evidence type="ECO:0008006" key="4">
    <source>
        <dbReference type="Google" id="ProtNLM"/>
    </source>
</evidence>
<organism evidence="2 3">
    <name type="scientific">Serratia rubidaea</name>
    <name type="common">Serratia marinorubra</name>
    <dbReference type="NCBI Taxonomy" id="61652"/>
    <lineage>
        <taxon>Bacteria</taxon>
        <taxon>Pseudomonadati</taxon>
        <taxon>Pseudomonadota</taxon>
        <taxon>Gammaproteobacteria</taxon>
        <taxon>Enterobacterales</taxon>
        <taxon>Yersiniaceae</taxon>
        <taxon>Serratia</taxon>
    </lineage>
</organism>
<evidence type="ECO:0000313" key="2">
    <source>
        <dbReference type="EMBL" id="VEI70147.1"/>
    </source>
</evidence>
<reference evidence="2 3" key="1">
    <citation type="submission" date="2018-12" db="EMBL/GenBank/DDBJ databases">
        <authorList>
            <consortium name="Pathogen Informatics"/>
        </authorList>
    </citation>
    <scope>NUCLEOTIDE SEQUENCE [LARGE SCALE GENOMIC DNA]</scope>
    <source>
        <strain evidence="2 3">NCTC10036</strain>
    </source>
</reference>
<dbReference type="Proteomes" id="UP000281904">
    <property type="component" value="Chromosome"/>
</dbReference>
<accession>A0A448SR70</accession>
<protein>
    <recommendedName>
        <fullName evidence="4">Myo-inosose-2 dehydratase</fullName>
    </recommendedName>
</protein>
<evidence type="ECO:0000313" key="3">
    <source>
        <dbReference type="Proteomes" id="UP000281904"/>
    </source>
</evidence>
<feature type="region of interest" description="Disordered" evidence="1">
    <location>
        <begin position="52"/>
        <end position="73"/>
    </location>
</feature>
<evidence type="ECO:0000256" key="1">
    <source>
        <dbReference type="SAM" id="MobiDB-lite"/>
    </source>
</evidence>
<dbReference type="Gene3D" id="3.20.20.150">
    <property type="entry name" value="Divalent-metal-dependent TIM barrel enzymes"/>
    <property type="match status" value="1"/>
</dbReference>
<dbReference type="EMBL" id="LR134493">
    <property type="protein sequence ID" value="VEI70147.1"/>
    <property type="molecule type" value="Genomic_DNA"/>
</dbReference>
<sequence length="73" mass="7906">MMDITRRIRIGVSPLSWTNDVLQDLGDDIPLATCLHEAAGYQGIELGRKFPHGANPPAMTGNTLPDFGNSKVN</sequence>
<gene>
    <name evidence="2" type="ORF">NCTC10036_03902</name>
</gene>
<proteinExistence type="predicted"/>
<name>A0A448SR70_SERRU</name>
<dbReference type="AlphaFoldDB" id="A0A448SR70"/>